<comment type="caution">
    <text evidence="3">The sequence shown here is derived from an EMBL/GenBank/DDBJ whole genome shotgun (WGS) entry which is preliminary data.</text>
</comment>
<feature type="transmembrane region" description="Helical" evidence="1">
    <location>
        <begin position="22"/>
        <end position="42"/>
    </location>
</feature>
<accession>A0A4Y4CX44</accession>
<evidence type="ECO:0000259" key="2">
    <source>
        <dbReference type="Pfam" id="PF03413"/>
    </source>
</evidence>
<dbReference type="EMBL" id="BJNV01000091">
    <property type="protein sequence ID" value="GEC97481.1"/>
    <property type="molecule type" value="Genomic_DNA"/>
</dbReference>
<name>A0A4Y4CX44_ZOORA</name>
<sequence>MLLAFALFPSPARIQAMKSLPHLFIVGGLACTVSFALTAVAGERPRVEEVRQLREAGKILPAEEILMRSRKLQPGQVVVLELEREHGRLIYEVKLIDNANKVHKLELDAATGAVLSHREK</sequence>
<proteinExistence type="predicted"/>
<reference evidence="3 4" key="1">
    <citation type="submission" date="2019-06" db="EMBL/GenBank/DDBJ databases">
        <title>Whole genome shotgun sequence of Zoogloea ramigera NBRC 15342.</title>
        <authorList>
            <person name="Hosoyama A."/>
            <person name="Uohara A."/>
            <person name="Ohji S."/>
            <person name="Ichikawa N."/>
        </authorList>
    </citation>
    <scope>NUCLEOTIDE SEQUENCE [LARGE SCALE GENOMIC DNA]</scope>
    <source>
        <strain evidence="3 4">NBRC 15342</strain>
    </source>
</reference>
<keyword evidence="4" id="KW-1185">Reference proteome</keyword>
<dbReference type="AlphaFoldDB" id="A0A4Y4CX44"/>
<keyword evidence="1" id="KW-1133">Transmembrane helix</keyword>
<organism evidence="3 4">
    <name type="scientific">Zoogloea ramigera</name>
    <dbReference type="NCBI Taxonomy" id="350"/>
    <lineage>
        <taxon>Bacteria</taxon>
        <taxon>Pseudomonadati</taxon>
        <taxon>Pseudomonadota</taxon>
        <taxon>Betaproteobacteria</taxon>
        <taxon>Rhodocyclales</taxon>
        <taxon>Zoogloeaceae</taxon>
        <taxon>Zoogloea</taxon>
    </lineage>
</organism>
<dbReference type="Proteomes" id="UP000318422">
    <property type="component" value="Unassembled WGS sequence"/>
</dbReference>
<evidence type="ECO:0000313" key="4">
    <source>
        <dbReference type="Proteomes" id="UP000318422"/>
    </source>
</evidence>
<keyword evidence="1" id="KW-0472">Membrane</keyword>
<dbReference type="Pfam" id="PF03413">
    <property type="entry name" value="PepSY"/>
    <property type="match status" value="1"/>
</dbReference>
<dbReference type="Gene3D" id="3.10.450.40">
    <property type="match status" value="1"/>
</dbReference>
<keyword evidence="1" id="KW-0812">Transmembrane</keyword>
<evidence type="ECO:0000256" key="1">
    <source>
        <dbReference type="SAM" id="Phobius"/>
    </source>
</evidence>
<gene>
    <name evidence="3" type="ORF">ZRA01_35540</name>
</gene>
<dbReference type="InterPro" id="IPR025711">
    <property type="entry name" value="PepSY"/>
</dbReference>
<feature type="domain" description="PepSY" evidence="2">
    <location>
        <begin position="60"/>
        <end position="117"/>
    </location>
</feature>
<evidence type="ECO:0000313" key="3">
    <source>
        <dbReference type="EMBL" id="GEC97481.1"/>
    </source>
</evidence>
<protein>
    <recommendedName>
        <fullName evidence="2">PepSY domain-containing protein</fullName>
    </recommendedName>
</protein>